<dbReference type="InterPro" id="IPR036770">
    <property type="entry name" value="Ankyrin_rpt-contain_sf"/>
</dbReference>
<evidence type="ECO:0008006" key="4">
    <source>
        <dbReference type="Google" id="ProtNLM"/>
    </source>
</evidence>
<evidence type="ECO:0000313" key="2">
    <source>
        <dbReference type="EMBL" id="SDP56964.1"/>
    </source>
</evidence>
<evidence type="ECO:0000313" key="3">
    <source>
        <dbReference type="Proteomes" id="UP000198795"/>
    </source>
</evidence>
<keyword evidence="3" id="KW-1185">Reference proteome</keyword>
<evidence type="ECO:0000256" key="1">
    <source>
        <dbReference type="ARBA" id="ARBA00022737"/>
    </source>
</evidence>
<keyword evidence="1" id="KW-0677">Repeat</keyword>
<dbReference type="PANTHER" id="PTHR24161:SF85">
    <property type="entry name" value="PALMITOYLTRANSFERASE HIP14"/>
    <property type="match status" value="1"/>
</dbReference>
<name>A0A1H0TSK7_9HYPH</name>
<organism evidence="2 3">
    <name type="scientific">Filomicrobium insigne</name>
    <dbReference type="NCBI Taxonomy" id="418854"/>
    <lineage>
        <taxon>Bacteria</taxon>
        <taxon>Pseudomonadati</taxon>
        <taxon>Pseudomonadota</taxon>
        <taxon>Alphaproteobacteria</taxon>
        <taxon>Hyphomicrobiales</taxon>
        <taxon>Hyphomicrobiaceae</taxon>
        <taxon>Filomicrobium</taxon>
    </lineage>
</organism>
<gene>
    <name evidence="2" type="ORF">SAMN04488061_3352</name>
</gene>
<comment type="caution">
    <text evidence="2">The sequence shown here is derived from an EMBL/GenBank/DDBJ whole genome shotgun (WGS) entry which is preliminary data.</text>
</comment>
<accession>A0A1H0TSK7</accession>
<dbReference type="Proteomes" id="UP000198795">
    <property type="component" value="Unassembled WGS sequence"/>
</dbReference>
<dbReference type="RefSeq" id="WP_090230430.1">
    <property type="nucleotide sequence ID" value="NZ_FNJC01000005.1"/>
</dbReference>
<dbReference type="PANTHER" id="PTHR24161">
    <property type="entry name" value="ANK_REP_REGION DOMAIN-CONTAINING PROTEIN-RELATED"/>
    <property type="match status" value="1"/>
</dbReference>
<dbReference type="Gene3D" id="1.25.40.20">
    <property type="entry name" value="Ankyrin repeat-containing domain"/>
    <property type="match status" value="1"/>
</dbReference>
<protein>
    <recommendedName>
        <fullName evidence="4">Ankyrin repeat protein</fullName>
    </recommendedName>
</protein>
<sequence length="475" mass="53222">MAEQSFNALQAILIRERLIRYLTQRRARERSYSLRKLIEAIAFSEANSDTDSAYHEDADSGARQDSGFSIKLSTLDNLLARKTSVLDAENLQLIARFLVAERYLTDRELVLCGQHPDSGLRVHFQGLAGSDPRLQRYRRVVEGEFGDIDISAQHRLWIAAPGRSQPFIVLRTKEPAPHYEGRIFLMPNQSMTLVEMCVREKTWDGNFYRIAVQGNEIALLNNLGQPQHFCRLETERGADGHSDEIFDIRDISLAGAGRPPGSNGDPGWSYEDRDYQNASMYSRPRSDPSGMALIAAAKNGTAEDVLGLLISGANINSVDPATGRTAAHWAAAIGSLEKVSILECRIKEEADVLRRYCPRYSGDAEAIERWRAARAIRYCLHTDNEGCFPSALAPVSTDHSIENHVATTIWRRLFESEWQTARHLFGASPGAFLDVWQPSSAMRNAAARRSAILPPGFADPLKSRRSFLTELFRMR</sequence>
<dbReference type="EMBL" id="FNJC01000005">
    <property type="protein sequence ID" value="SDP56964.1"/>
    <property type="molecule type" value="Genomic_DNA"/>
</dbReference>
<dbReference type="SUPFAM" id="SSF48403">
    <property type="entry name" value="Ankyrin repeat"/>
    <property type="match status" value="1"/>
</dbReference>
<proteinExistence type="predicted"/>
<reference evidence="2 3" key="1">
    <citation type="submission" date="2016-10" db="EMBL/GenBank/DDBJ databases">
        <authorList>
            <person name="Varghese N."/>
            <person name="Submissions S."/>
        </authorList>
    </citation>
    <scope>NUCLEOTIDE SEQUENCE [LARGE SCALE GENOMIC DNA]</scope>
    <source>
        <strain evidence="2 3">CGMCC 1.6497</strain>
    </source>
</reference>